<gene>
    <name evidence="2" type="ORF">APGODIHH_00016</name>
    <name evidence="1" type="ORF">EABBNKNM_00018</name>
</gene>
<evidence type="ECO:0008006" key="3">
    <source>
        <dbReference type="Google" id="ProtNLM"/>
    </source>
</evidence>
<evidence type="ECO:0000313" key="1">
    <source>
        <dbReference type="EMBL" id="QNO41803.1"/>
    </source>
</evidence>
<evidence type="ECO:0000313" key="2">
    <source>
        <dbReference type="EMBL" id="QNO42727.1"/>
    </source>
</evidence>
<dbReference type="EMBL" id="MT630671">
    <property type="protein sequence ID" value="QNO41803.1"/>
    <property type="molecule type" value="Genomic_DNA"/>
</dbReference>
<dbReference type="EMBL" id="MT630759">
    <property type="protein sequence ID" value="QNO42727.1"/>
    <property type="molecule type" value="Genomic_DNA"/>
</dbReference>
<dbReference type="AlphaFoldDB" id="A0A7G9Y3Z3"/>
<protein>
    <recommendedName>
        <fullName evidence="3">DUF4351 domain-containing protein</fullName>
    </recommendedName>
</protein>
<proteinExistence type="predicted"/>
<reference evidence="2" key="1">
    <citation type="submission" date="2020-06" db="EMBL/GenBank/DDBJ databases">
        <title>Unique genomic features of the anaerobic methanotrophic archaea.</title>
        <authorList>
            <person name="Chadwick G.L."/>
            <person name="Skennerton C.T."/>
            <person name="Laso-Perez R."/>
            <person name="Leu A.O."/>
            <person name="Speth D.R."/>
            <person name="Yu H."/>
            <person name="Morgan-Lang C."/>
            <person name="Hatzenpichler R."/>
            <person name="Goudeau D."/>
            <person name="Malmstrom R."/>
            <person name="Brazelton W.J."/>
            <person name="Woyke T."/>
            <person name="Hallam S.J."/>
            <person name="Tyson G.W."/>
            <person name="Wegener G."/>
            <person name="Boetius A."/>
            <person name="Orphan V."/>
        </authorList>
    </citation>
    <scope>NUCLEOTIDE SEQUENCE</scope>
</reference>
<accession>A0A7G9Y3Z3</accession>
<organism evidence="2">
    <name type="scientific">Candidatus Methanogaster sp. ANME-2c ERB4</name>
    <dbReference type="NCBI Taxonomy" id="2759911"/>
    <lineage>
        <taxon>Archaea</taxon>
        <taxon>Methanobacteriati</taxon>
        <taxon>Methanobacteriota</taxon>
        <taxon>Stenosarchaea group</taxon>
        <taxon>Methanomicrobia</taxon>
        <taxon>Methanosarcinales</taxon>
        <taxon>ANME-2 cluster</taxon>
        <taxon>Candidatus Methanogasteraceae</taxon>
        <taxon>Candidatus Methanogaster</taxon>
    </lineage>
</organism>
<sequence>MFIHQNEVIRITGTQIENIRDRAHPCPPTPHLIKCFYMVEDAIKQKQLGVNSYVCTWIFAELKYPKEMVKAVINEDLIQQSTFYKETLKKGITIGMEKSIHSVLKTRFGSASYRLSERIHNLRERNSALPDELINLAVTAKDLGEFERKMDRMMWA</sequence>
<name>A0A7G9Y3Z3_9EURY</name>